<feature type="domain" description="DUF2147" evidence="1">
    <location>
        <begin position="61"/>
        <end position="169"/>
    </location>
</feature>
<sequence length="171" mass="19599">MFIKFTLNIKYNYTSKSLTPSLNNNTEIQIFMKTLFSFLTITLLTLNFSFSQSLHKDDILGDWLTQEKDGKITIFKQGEKYFGKIIWGKNGDTKDVKNPQESLRGKDLIGLVILKDFDFTGKAWENGSIYDPKSGKTYSSNMKLKNPNQLDIRGFVGFSLLGRTTVWTRAK</sequence>
<evidence type="ECO:0000259" key="1">
    <source>
        <dbReference type="Pfam" id="PF09917"/>
    </source>
</evidence>
<dbReference type="AlphaFoldDB" id="A0A1I5VV67"/>
<organism evidence="2 3">
    <name type="scientific">Pseudarcicella hirudinis</name>
    <dbReference type="NCBI Taxonomy" id="1079859"/>
    <lineage>
        <taxon>Bacteria</taxon>
        <taxon>Pseudomonadati</taxon>
        <taxon>Bacteroidota</taxon>
        <taxon>Cytophagia</taxon>
        <taxon>Cytophagales</taxon>
        <taxon>Flectobacillaceae</taxon>
        <taxon>Pseudarcicella</taxon>
    </lineage>
</organism>
<evidence type="ECO:0000313" key="2">
    <source>
        <dbReference type="EMBL" id="SFQ11341.1"/>
    </source>
</evidence>
<dbReference type="PANTHER" id="PTHR36919">
    <property type="entry name" value="BLR1215 PROTEIN"/>
    <property type="match status" value="1"/>
</dbReference>
<dbReference type="InterPro" id="IPR019223">
    <property type="entry name" value="DUF2147"/>
</dbReference>
<accession>A0A1I5VV67</accession>
<gene>
    <name evidence="2" type="ORF">SAMN04515674_11078</name>
</gene>
<dbReference type="Gene3D" id="2.40.128.520">
    <property type="match status" value="1"/>
</dbReference>
<reference evidence="2 3" key="1">
    <citation type="submission" date="2016-10" db="EMBL/GenBank/DDBJ databases">
        <authorList>
            <person name="de Groot N.N."/>
        </authorList>
    </citation>
    <scope>NUCLEOTIDE SEQUENCE [LARGE SCALE GENOMIC DNA]</scope>
    <source>
        <strain evidence="3">E92,LMG 26720,CCM 7988</strain>
    </source>
</reference>
<proteinExistence type="predicted"/>
<keyword evidence="3" id="KW-1185">Reference proteome</keyword>
<name>A0A1I5VV67_9BACT</name>
<dbReference type="Pfam" id="PF09917">
    <property type="entry name" value="DUF2147"/>
    <property type="match status" value="1"/>
</dbReference>
<dbReference type="EMBL" id="FOXH01000010">
    <property type="protein sequence ID" value="SFQ11341.1"/>
    <property type="molecule type" value="Genomic_DNA"/>
</dbReference>
<dbReference type="Proteomes" id="UP000199306">
    <property type="component" value="Unassembled WGS sequence"/>
</dbReference>
<dbReference type="PANTHER" id="PTHR36919:SF2">
    <property type="entry name" value="BLL6627 PROTEIN"/>
    <property type="match status" value="1"/>
</dbReference>
<evidence type="ECO:0000313" key="3">
    <source>
        <dbReference type="Proteomes" id="UP000199306"/>
    </source>
</evidence>
<protein>
    <recommendedName>
        <fullName evidence="1">DUF2147 domain-containing protein</fullName>
    </recommendedName>
</protein>
<dbReference type="STRING" id="1079859.SAMN04515674_11078"/>